<organism evidence="1">
    <name type="scientific">Bacillus thuringiensis DB27</name>
    <dbReference type="NCBI Taxonomy" id="1431339"/>
    <lineage>
        <taxon>Bacteria</taxon>
        <taxon>Bacillati</taxon>
        <taxon>Bacillota</taxon>
        <taxon>Bacilli</taxon>
        <taxon>Bacillales</taxon>
        <taxon>Bacillaceae</taxon>
        <taxon>Bacillus</taxon>
        <taxon>Bacillus cereus group</taxon>
    </lineage>
</organism>
<reference evidence="1" key="2">
    <citation type="submission" date="2014-01" db="EMBL/GenBank/DDBJ databases">
        <authorList>
            <person name="Aslett M."/>
        </authorList>
    </citation>
    <scope>NUCLEOTIDE SEQUENCE [LARGE SCALE GENOMIC DNA]</scope>
    <source>
        <strain evidence="1">DB27</strain>
    </source>
</reference>
<dbReference type="RefSeq" id="WP_268988629.1">
    <property type="nucleotide sequence ID" value="NZ_HG810024.1"/>
</dbReference>
<dbReference type="HOGENOM" id="CLU_3285392_0_0_9"/>
<gene>
    <name evidence="1" type="ORF">BTDB27_p000240</name>
</gene>
<dbReference type="EMBL" id="HG810024">
    <property type="protein sequence ID" value="CDN39577.1"/>
    <property type="molecule type" value="Genomic_DNA"/>
</dbReference>
<dbReference type="Proteomes" id="UP000030682">
    <property type="component" value="Unassembled WGS sequence"/>
</dbReference>
<name>W8YLI8_BACTU</name>
<accession>W8YLI8</accession>
<proteinExistence type="predicted"/>
<reference evidence="1" key="1">
    <citation type="submission" date="2014-01" db="EMBL/GenBank/DDBJ databases">
        <title>Draft genome sequence of highly nematicidal Bacillus thuringiensis DB27.</title>
        <authorList>
            <person name="Iatsenko I."/>
            <person name="Pickard D."/>
            <person name="Corton C."/>
            <person name="Dougan G."/>
            <person name="Sommer R.J."/>
        </authorList>
    </citation>
    <scope>NUCLEOTIDE SEQUENCE [LARGE SCALE GENOMIC DNA]</scope>
    <source>
        <strain evidence="1">DB27</strain>
    </source>
</reference>
<sequence>MSREEKIKCLIESIHEIEDAIVSTPYFDSYTDKQIDKEVK</sequence>
<protein>
    <submittedName>
        <fullName evidence="1">Uncharacterized protein</fullName>
    </submittedName>
</protein>
<dbReference type="AlphaFoldDB" id="W8YLI8"/>
<evidence type="ECO:0000313" key="1">
    <source>
        <dbReference type="EMBL" id="CDN39577.1"/>
    </source>
</evidence>